<evidence type="ECO:0000313" key="1">
    <source>
        <dbReference type="EMBL" id="MFC6043914.1"/>
    </source>
</evidence>
<proteinExistence type="predicted"/>
<protein>
    <recommendedName>
        <fullName evidence="3">DUF222 domain-containing protein</fullName>
    </recommendedName>
</protein>
<accession>A0ABW1LKE1</accession>
<organism evidence="1 2">
    <name type="scientific">Nocardioides hankookensis</name>
    <dbReference type="NCBI Taxonomy" id="443157"/>
    <lineage>
        <taxon>Bacteria</taxon>
        <taxon>Bacillati</taxon>
        <taxon>Actinomycetota</taxon>
        <taxon>Actinomycetes</taxon>
        <taxon>Propionibacteriales</taxon>
        <taxon>Nocardioidaceae</taxon>
        <taxon>Nocardioides</taxon>
    </lineage>
</organism>
<dbReference type="EMBL" id="JBHSRJ010000004">
    <property type="protein sequence ID" value="MFC6043914.1"/>
    <property type="molecule type" value="Genomic_DNA"/>
</dbReference>
<sequence>MSSDRLDPVLAATDLEQLSEAHAALPPGPDDSGRAATVIDAWADVQAVANLLMYPTVLPDAVRTDALLRGLREDGYLRLAAAVGVGDLSPTELVDDVRRELLDALLDVVASDAGPAGIRASAEVGPLIRSEELELLDDLAAHPVEAVRHNLTQAALGLTAPDEREPVLLPYLPDYAAYVAGA</sequence>
<evidence type="ECO:0008006" key="3">
    <source>
        <dbReference type="Google" id="ProtNLM"/>
    </source>
</evidence>
<evidence type="ECO:0000313" key="2">
    <source>
        <dbReference type="Proteomes" id="UP001596135"/>
    </source>
</evidence>
<name>A0ABW1LKE1_9ACTN</name>
<reference evidence="2" key="1">
    <citation type="journal article" date="2019" name="Int. J. Syst. Evol. Microbiol.">
        <title>The Global Catalogue of Microorganisms (GCM) 10K type strain sequencing project: providing services to taxonomists for standard genome sequencing and annotation.</title>
        <authorList>
            <consortium name="The Broad Institute Genomics Platform"/>
            <consortium name="The Broad Institute Genome Sequencing Center for Infectious Disease"/>
            <person name="Wu L."/>
            <person name="Ma J."/>
        </authorList>
    </citation>
    <scope>NUCLEOTIDE SEQUENCE [LARGE SCALE GENOMIC DNA]</scope>
    <source>
        <strain evidence="2">CCUG 54522</strain>
    </source>
</reference>
<gene>
    <name evidence="1" type="ORF">ACFPYL_12540</name>
</gene>
<keyword evidence="2" id="KW-1185">Reference proteome</keyword>
<dbReference type="Proteomes" id="UP001596135">
    <property type="component" value="Unassembled WGS sequence"/>
</dbReference>
<dbReference type="RefSeq" id="WP_379154361.1">
    <property type="nucleotide sequence ID" value="NZ_JBHSRJ010000004.1"/>
</dbReference>
<comment type="caution">
    <text evidence="1">The sequence shown here is derived from an EMBL/GenBank/DDBJ whole genome shotgun (WGS) entry which is preliminary data.</text>
</comment>